<protein>
    <submittedName>
        <fullName evidence="8">Glycoside hydrolase family 32 protein</fullName>
    </submittedName>
</protein>
<proteinExistence type="inferred from homology"/>
<dbReference type="CDD" id="cd18622">
    <property type="entry name" value="GH32_Inu-like"/>
    <property type="match status" value="1"/>
</dbReference>
<dbReference type="SMART" id="SM00640">
    <property type="entry name" value="Glyco_32"/>
    <property type="match status" value="1"/>
</dbReference>
<feature type="domain" description="Glycosyl hydrolase family 32 C-terminal" evidence="7">
    <location>
        <begin position="573"/>
        <end position="703"/>
    </location>
</feature>
<dbReference type="PANTHER" id="PTHR42800:SF1">
    <property type="entry name" value="EXOINULINASE INUD (AFU_ORTHOLOGUE AFUA_5G00480)"/>
    <property type="match status" value="1"/>
</dbReference>
<dbReference type="EMBL" id="JAPDDR010000017">
    <property type="protein sequence ID" value="MCW1916658.1"/>
    <property type="molecule type" value="Genomic_DNA"/>
</dbReference>
<dbReference type="Proteomes" id="UP001165653">
    <property type="component" value="Unassembled WGS sequence"/>
</dbReference>
<dbReference type="InterPro" id="IPR013320">
    <property type="entry name" value="ConA-like_dom_sf"/>
</dbReference>
<keyword evidence="2 4" id="KW-0378">Hydrolase</keyword>
<dbReference type="Pfam" id="PF08244">
    <property type="entry name" value="Glyco_hydro_32C"/>
    <property type="match status" value="1"/>
</dbReference>
<dbReference type="PANTHER" id="PTHR42800">
    <property type="entry name" value="EXOINULINASE INUD (AFU_ORTHOLOGUE AFUA_5G00480)"/>
    <property type="match status" value="1"/>
</dbReference>
<dbReference type="SUPFAM" id="SSF49899">
    <property type="entry name" value="Concanavalin A-like lectins/glucanases"/>
    <property type="match status" value="1"/>
</dbReference>
<dbReference type="Pfam" id="PF00251">
    <property type="entry name" value="Glyco_hydro_32N"/>
    <property type="match status" value="1"/>
</dbReference>
<evidence type="ECO:0000259" key="6">
    <source>
        <dbReference type="Pfam" id="PF00251"/>
    </source>
</evidence>
<dbReference type="InterPro" id="IPR013148">
    <property type="entry name" value="Glyco_hydro_32_N"/>
</dbReference>
<keyword evidence="9" id="KW-1185">Reference proteome</keyword>
<keyword evidence="3 4" id="KW-0326">Glycosidase</keyword>
<dbReference type="InterPro" id="IPR001362">
    <property type="entry name" value="Glyco_hydro_32"/>
</dbReference>
<dbReference type="Gene3D" id="2.115.10.20">
    <property type="entry name" value="Glycosyl hydrolase domain, family 43"/>
    <property type="match status" value="1"/>
</dbReference>
<evidence type="ECO:0000256" key="4">
    <source>
        <dbReference type="RuleBase" id="RU362110"/>
    </source>
</evidence>
<dbReference type="InterPro" id="IPR023296">
    <property type="entry name" value="Glyco_hydro_beta-prop_sf"/>
</dbReference>
<reference evidence="8" key="1">
    <citation type="submission" date="2022-10" db="EMBL/GenBank/DDBJ databases">
        <title>Luteolibacter sp. GHJ8, whole genome shotgun sequencing project.</title>
        <authorList>
            <person name="Zhao G."/>
            <person name="Shen L."/>
        </authorList>
    </citation>
    <scope>NUCLEOTIDE SEQUENCE</scope>
    <source>
        <strain evidence="8">GHJ8</strain>
    </source>
</reference>
<evidence type="ECO:0000256" key="5">
    <source>
        <dbReference type="SAM" id="SignalP"/>
    </source>
</evidence>
<keyword evidence="5" id="KW-0732">Signal</keyword>
<dbReference type="GO" id="GO:0016787">
    <property type="term" value="F:hydrolase activity"/>
    <property type="evidence" value="ECO:0007669"/>
    <property type="project" value="UniProtKB-KW"/>
</dbReference>
<evidence type="ECO:0000256" key="1">
    <source>
        <dbReference type="ARBA" id="ARBA00009902"/>
    </source>
</evidence>
<feature type="domain" description="Glycosyl hydrolase family 32 N-terminal" evidence="6">
    <location>
        <begin position="278"/>
        <end position="561"/>
    </location>
</feature>
<name>A0ABT3G9Y4_9BACT</name>
<sequence length="710" mass="79522">MMIRTLPFLLLPCLALAAPDITVADFEGDSFGEWKVSGEAFGKAPAKGALDGQMNVTGFQGTGFVNGYHGGDDSTSELESPAFKIERKYLNFLIGGGKFPGETSVNLIVDGKTVQSATGRFDRPGGAENLEWQSFDLSGYAGKQAKLQVIDKRKGTWGHLTLDQIVQSDAPKNLALNQEFAISGRYLVWPVTRDTTQKRRFFFTLDGEKEPYLYADICLSNNPDFWVFTDLANLQGRKLTVSGSIPGVLKDAWEKVKISDTYPGEEQIYQEDLRPQYHFTSRRGWLNDPNGLVYHDGNWHLFYQHNPYNHNWDNMTWGHAVSSDLFHWKERPAGLNPDAEGYMYSGSAVVAPKGSTTLPVKDESLVLAYTANGFLSYLPDHKAVQSVAYSEDGGKTFTKFKGNPVVPHVIAENRDPKIFWHEPSKHWVMPLYYDGPDYGIYVSKDMVKWEKTSDYKIPTDSECPDLFELPVDGDPNNTRWVAWGAQGKYMLGSFDGRTFKAESGPHQYYFGSAYAGQSYDNAPEKRRVHFGWMRDTGPGLNGAPFNLQMTLPMDFTLRTDSKGIRVHAEPSKEIEGLRQDTKEWKDLVVEPLSVDPLAEFEGGQFEIEAVIDASSSASEIGFKIFQDHLAVWKRADQTFTGANGPQSPVDGKIKIRLFVDTVSLEVFVNGTYTSRYIRQTAGTKPVRIVANGGEVKFDSLKIHRIKSAWK</sequence>
<evidence type="ECO:0000313" key="9">
    <source>
        <dbReference type="Proteomes" id="UP001165653"/>
    </source>
</evidence>
<comment type="caution">
    <text evidence="8">The sequence shown here is derived from an EMBL/GenBank/DDBJ whole genome shotgun (WGS) entry which is preliminary data.</text>
</comment>
<organism evidence="8 9">
    <name type="scientific">Luteolibacter rhizosphaerae</name>
    <dbReference type="NCBI Taxonomy" id="2989719"/>
    <lineage>
        <taxon>Bacteria</taxon>
        <taxon>Pseudomonadati</taxon>
        <taxon>Verrucomicrobiota</taxon>
        <taxon>Verrucomicrobiia</taxon>
        <taxon>Verrucomicrobiales</taxon>
        <taxon>Verrucomicrobiaceae</taxon>
        <taxon>Luteolibacter</taxon>
    </lineage>
</organism>
<dbReference type="Gene3D" id="2.60.120.560">
    <property type="entry name" value="Exo-inulinase, domain 1"/>
    <property type="match status" value="1"/>
</dbReference>
<feature type="chain" id="PRO_5046824779" evidence="5">
    <location>
        <begin position="18"/>
        <end position="710"/>
    </location>
</feature>
<evidence type="ECO:0000256" key="3">
    <source>
        <dbReference type="ARBA" id="ARBA00023295"/>
    </source>
</evidence>
<evidence type="ECO:0000259" key="7">
    <source>
        <dbReference type="Pfam" id="PF08244"/>
    </source>
</evidence>
<gene>
    <name evidence="8" type="ORF">OJ996_23935</name>
</gene>
<dbReference type="SUPFAM" id="SSF75005">
    <property type="entry name" value="Arabinanase/levansucrase/invertase"/>
    <property type="match status" value="1"/>
</dbReference>
<evidence type="ECO:0000313" key="8">
    <source>
        <dbReference type="EMBL" id="MCW1916658.1"/>
    </source>
</evidence>
<accession>A0ABT3G9Y4</accession>
<evidence type="ECO:0000256" key="2">
    <source>
        <dbReference type="ARBA" id="ARBA00022801"/>
    </source>
</evidence>
<comment type="similarity">
    <text evidence="1 4">Belongs to the glycosyl hydrolase 32 family.</text>
</comment>
<feature type="signal peptide" evidence="5">
    <location>
        <begin position="1"/>
        <end position="17"/>
    </location>
</feature>
<dbReference type="InterPro" id="IPR013189">
    <property type="entry name" value="Glyco_hydro_32_C"/>
</dbReference>